<evidence type="ECO:0000313" key="7">
    <source>
        <dbReference type="Proteomes" id="UP000430634"/>
    </source>
</evidence>
<dbReference type="OrthoDB" id="191551at2"/>
<feature type="chain" id="PRO_5026194088" evidence="3">
    <location>
        <begin position="26"/>
        <end position="561"/>
    </location>
</feature>
<feature type="domain" description="SGNH hydrolase-type esterase" evidence="4">
    <location>
        <begin position="326"/>
        <end position="525"/>
    </location>
</feature>
<keyword evidence="3" id="KW-0732">Signal</keyword>
<accession>A0A6I3SRM4</accession>
<evidence type="ECO:0000256" key="2">
    <source>
        <dbReference type="ARBA" id="ARBA00022801"/>
    </source>
</evidence>
<keyword evidence="2" id="KW-0378">Hydrolase</keyword>
<dbReference type="InterPro" id="IPR036514">
    <property type="entry name" value="SGNH_hydro_sf"/>
</dbReference>
<evidence type="ECO:0000259" key="4">
    <source>
        <dbReference type="Pfam" id="PF13472"/>
    </source>
</evidence>
<dbReference type="AlphaFoldDB" id="A0A6I3SRM4"/>
<dbReference type="InterPro" id="IPR013830">
    <property type="entry name" value="SGNH_hydro"/>
</dbReference>
<evidence type="ECO:0000313" key="6">
    <source>
        <dbReference type="EMBL" id="MTV51734.1"/>
    </source>
</evidence>
<comment type="caution">
    <text evidence="6">The sequence shown here is derived from an EMBL/GenBank/DDBJ whole genome shotgun (WGS) entry which is preliminary data.</text>
</comment>
<comment type="similarity">
    <text evidence="1">Belongs to the 'GDSL' lipolytic enzyme family.</text>
</comment>
<dbReference type="EMBL" id="WNKZ01000005">
    <property type="protein sequence ID" value="MTV51734.1"/>
    <property type="molecule type" value="Genomic_DNA"/>
</dbReference>
<dbReference type="Pfam" id="PF13472">
    <property type="entry name" value="Lipase_GDSL_2"/>
    <property type="match status" value="2"/>
</dbReference>
<keyword evidence="8" id="KW-1185">Reference proteome</keyword>
<dbReference type="PANTHER" id="PTHR43695:SF1">
    <property type="entry name" value="RHAMNOGALACTURONAN ACETYLESTERASE"/>
    <property type="match status" value="1"/>
</dbReference>
<dbReference type="Proteomes" id="UP000622638">
    <property type="component" value="Unassembled WGS sequence"/>
</dbReference>
<dbReference type="RefSeq" id="WP_155469079.1">
    <property type="nucleotide sequence ID" value="NZ_BMKG01000016.1"/>
</dbReference>
<dbReference type="EMBL" id="BMKG01000016">
    <property type="protein sequence ID" value="GGC11905.1"/>
    <property type="molecule type" value="Genomic_DNA"/>
</dbReference>
<feature type="domain" description="SGNH hydrolase-type esterase" evidence="4">
    <location>
        <begin position="54"/>
        <end position="268"/>
    </location>
</feature>
<evidence type="ECO:0000256" key="3">
    <source>
        <dbReference type="SAM" id="SignalP"/>
    </source>
</evidence>
<proteinExistence type="inferred from homology"/>
<dbReference type="CDD" id="cd01821">
    <property type="entry name" value="Rhamnogalacturan_acetylesterase_like"/>
    <property type="match status" value="1"/>
</dbReference>
<reference evidence="6 7" key="3">
    <citation type="submission" date="2019-11" db="EMBL/GenBank/DDBJ databases">
        <title>Type strains purchased from KCTC, JCM and DSMZ.</title>
        <authorList>
            <person name="Lu H."/>
        </authorList>
    </citation>
    <scope>NUCLEOTIDE SEQUENCE [LARGE SCALE GENOMIC DNA]</scope>
    <source>
        <strain evidence="6 7">KCTC 52429</strain>
    </source>
</reference>
<dbReference type="GO" id="GO:0016788">
    <property type="term" value="F:hydrolase activity, acting on ester bonds"/>
    <property type="evidence" value="ECO:0007669"/>
    <property type="project" value="UniProtKB-ARBA"/>
</dbReference>
<dbReference type="Gene3D" id="3.40.50.1110">
    <property type="entry name" value="SGNH hydrolase"/>
    <property type="match status" value="2"/>
</dbReference>
<name>A0A6I3SRM4_9BURK</name>
<reference evidence="5" key="4">
    <citation type="submission" date="2024-05" db="EMBL/GenBank/DDBJ databases">
        <authorList>
            <person name="Sun Q."/>
            <person name="Zhou Y."/>
        </authorList>
    </citation>
    <scope>NUCLEOTIDE SEQUENCE</scope>
    <source>
        <strain evidence="5">CGMCC 1.15931</strain>
    </source>
</reference>
<reference evidence="5" key="1">
    <citation type="journal article" date="2014" name="Int. J. Syst. Evol. Microbiol.">
        <title>Complete genome of a new Firmicutes species belonging to the dominant human colonic microbiota ('Ruminococcus bicirculans') reveals two chromosomes and a selective capacity to utilize plant glucans.</title>
        <authorList>
            <consortium name="NISC Comparative Sequencing Program"/>
            <person name="Wegmann U."/>
            <person name="Louis P."/>
            <person name="Goesmann A."/>
            <person name="Henrissat B."/>
            <person name="Duncan S.H."/>
            <person name="Flint H.J."/>
        </authorList>
    </citation>
    <scope>NUCLEOTIDE SEQUENCE</scope>
    <source>
        <strain evidence="5">CGMCC 1.15931</strain>
    </source>
</reference>
<dbReference type="Proteomes" id="UP000430634">
    <property type="component" value="Unassembled WGS sequence"/>
</dbReference>
<dbReference type="InterPro" id="IPR037459">
    <property type="entry name" value="RhgT-like"/>
</dbReference>
<feature type="signal peptide" evidence="3">
    <location>
        <begin position="1"/>
        <end position="25"/>
    </location>
</feature>
<reference evidence="8" key="2">
    <citation type="journal article" date="2019" name="Int. J. Syst. Evol. Microbiol.">
        <title>The Global Catalogue of Microorganisms (GCM) 10K type strain sequencing project: providing services to taxonomists for standard genome sequencing and annotation.</title>
        <authorList>
            <consortium name="The Broad Institute Genomics Platform"/>
            <consortium name="The Broad Institute Genome Sequencing Center for Infectious Disease"/>
            <person name="Wu L."/>
            <person name="Ma J."/>
        </authorList>
    </citation>
    <scope>NUCLEOTIDE SEQUENCE [LARGE SCALE GENOMIC DNA]</scope>
    <source>
        <strain evidence="8">CGMCC 1.15931</strain>
    </source>
</reference>
<gene>
    <name evidence="5" type="ORF">GCM10011572_36600</name>
    <name evidence="6" type="ORF">GM672_03190</name>
</gene>
<organism evidence="6 7">
    <name type="scientific">Pseudoduganella buxea</name>
    <dbReference type="NCBI Taxonomy" id="1949069"/>
    <lineage>
        <taxon>Bacteria</taxon>
        <taxon>Pseudomonadati</taxon>
        <taxon>Pseudomonadota</taxon>
        <taxon>Betaproteobacteria</taxon>
        <taxon>Burkholderiales</taxon>
        <taxon>Oxalobacteraceae</taxon>
        <taxon>Telluria group</taxon>
        <taxon>Pseudoduganella</taxon>
    </lineage>
</organism>
<dbReference type="PANTHER" id="PTHR43695">
    <property type="entry name" value="PUTATIVE (AFU_ORTHOLOGUE AFUA_2G17250)-RELATED"/>
    <property type="match status" value="1"/>
</dbReference>
<evidence type="ECO:0000313" key="5">
    <source>
        <dbReference type="EMBL" id="GGC11905.1"/>
    </source>
</evidence>
<evidence type="ECO:0000313" key="8">
    <source>
        <dbReference type="Proteomes" id="UP000622638"/>
    </source>
</evidence>
<sequence>MNSYLKLLAGVALLLMLAKGAAAQAGPVLVTTDPAQAKVTLPAPRDAKLPSLILIGDSTVRNGHDDGQGKGPAGQWGWGRPLADYFDPGRINIVNRAVGGLSSRTYLTSGHWQRTLALVKAGDIVIMQFGHNDGSAVNDTTRARGTLRGVGPESEEIDNQLTGKRETVHTYGWYLRRFIADIRAKGASAVVCSPIPRKRWDAAGLVQRNAADYGGWAAQVARQEGVAFIDLNELAAARYDQLGKDAVMRLFPDTVPDESVHTNLAGAELNAQLVVARLRALGMAPLVAALNDKGRAVPMAEDARPVVPGGVAERPANAALPSLFLVGDSTVRSGGANGAVGWGERVAPYFDPARVNVVNHAIGGRSSRTFLGEGRWARVMEQVKAGDSVLIQFGHNDGGRIGDPAMKGRASGAGLGPETVEDRRPDGTVEQVHTFGWYMARYAQEAKAKGATVVLLSPVPHRDKWQQERDFADFAAWGRAVAAANGVLFADLTLAVAEAYRQVGAPAVDAQFADARTHTNDAGAAFNARRVVAALKALPGEPFAAWLAPAACDIAPSAASR</sequence>
<evidence type="ECO:0000256" key="1">
    <source>
        <dbReference type="ARBA" id="ARBA00008668"/>
    </source>
</evidence>
<dbReference type="SUPFAM" id="SSF52266">
    <property type="entry name" value="SGNH hydrolase"/>
    <property type="match status" value="2"/>
</dbReference>
<protein>
    <submittedName>
        <fullName evidence="5">Rhamnogalacturonan acetylesterase</fullName>
    </submittedName>
</protein>